<organism evidence="20 21">
    <name type="scientific">Trapa incisa</name>
    <dbReference type="NCBI Taxonomy" id="236973"/>
    <lineage>
        <taxon>Eukaryota</taxon>
        <taxon>Viridiplantae</taxon>
        <taxon>Streptophyta</taxon>
        <taxon>Embryophyta</taxon>
        <taxon>Tracheophyta</taxon>
        <taxon>Spermatophyta</taxon>
        <taxon>Magnoliopsida</taxon>
        <taxon>eudicotyledons</taxon>
        <taxon>Gunneridae</taxon>
        <taxon>Pentapetalae</taxon>
        <taxon>rosids</taxon>
        <taxon>malvids</taxon>
        <taxon>Myrtales</taxon>
        <taxon>Lythraceae</taxon>
        <taxon>Trapa</taxon>
    </lineage>
</organism>
<dbReference type="GO" id="GO:0006310">
    <property type="term" value="P:DNA recombination"/>
    <property type="evidence" value="ECO:0007669"/>
    <property type="project" value="UniProtKB-KW"/>
</dbReference>
<feature type="domain" description="Replication factor A C-terminal" evidence="18">
    <location>
        <begin position="484"/>
        <end position="630"/>
    </location>
</feature>
<dbReference type="Pfam" id="PF16900">
    <property type="entry name" value="REPA_OB_2"/>
    <property type="match status" value="1"/>
</dbReference>
<evidence type="ECO:0000259" key="19">
    <source>
        <dbReference type="Pfam" id="PF16900"/>
    </source>
</evidence>
<comment type="function">
    <text evidence="12 14">Component of the replication protein A complex (RPA) required for DNA recombination, repair and replication. The activity of RPA is mediated by single-stranded DNA binding and protein interactions. Probably involved in repair of double-strand DNA breaks (DSBs) induced by genotoxic stresses.</text>
</comment>
<dbReference type="CDD" id="cd04476">
    <property type="entry name" value="RPA1_DBD_C"/>
    <property type="match status" value="1"/>
</dbReference>
<dbReference type="FunFam" id="2.40.50.140:FF:000041">
    <property type="entry name" value="Replication protein A subunit"/>
    <property type="match status" value="1"/>
</dbReference>
<dbReference type="NCBIfam" id="TIGR00617">
    <property type="entry name" value="rpa1"/>
    <property type="match status" value="1"/>
</dbReference>
<dbReference type="InterPro" id="IPR007199">
    <property type="entry name" value="Rep_factor-A_N"/>
</dbReference>
<evidence type="ECO:0000256" key="13">
    <source>
        <dbReference type="ARBA" id="ARBA00065674"/>
    </source>
</evidence>
<evidence type="ECO:0000256" key="2">
    <source>
        <dbReference type="ARBA" id="ARBA00005690"/>
    </source>
</evidence>
<keyword evidence="6 14" id="KW-0863">Zinc-finger</keyword>
<keyword evidence="3 14" id="KW-0235">DNA replication</keyword>
<dbReference type="AlphaFoldDB" id="A0AAN7KRW8"/>
<keyword evidence="21" id="KW-1185">Reference proteome</keyword>
<dbReference type="Proteomes" id="UP001345219">
    <property type="component" value="Chromosome 3"/>
</dbReference>
<dbReference type="GO" id="GO:0003677">
    <property type="term" value="F:DNA binding"/>
    <property type="evidence" value="ECO:0007669"/>
    <property type="project" value="UniProtKB-KW"/>
</dbReference>
<feature type="domain" description="Replication factor-A protein 1 N-terminal" evidence="17">
    <location>
        <begin position="5"/>
        <end position="105"/>
    </location>
</feature>
<dbReference type="InterPro" id="IPR047192">
    <property type="entry name" value="Euk_RPA1_DBD_C"/>
</dbReference>
<evidence type="ECO:0000256" key="14">
    <source>
        <dbReference type="RuleBase" id="RU364130"/>
    </source>
</evidence>
<dbReference type="FunFam" id="2.40.50.140:FF:000090">
    <property type="entry name" value="Replication protein A subunit"/>
    <property type="match status" value="1"/>
</dbReference>
<feature type="domain" description="OB" evidence="16">
    <location>
        <begin position="207"/>
        <end position="295"/>
    </location>
</feature>
<dbReference type="Pfam" id="PF01336">
    <property type="entry name" value="tRNA_anti-codon"/>
    <property type="match status" value="1"/>
</dbReference>
<feature type="compositionally biased region" description="Polar residues" evidence="15">
    <location>
        <begin position="1"/>
        <end position="21"/>
    </location>
</feature>
<evidence type="ECO:0000256" key="8">
    <source>
        <dbReference type="ARBA" id="ARBA00023125"/>
    </source>
</evidence>
<evidence type="ECO:0000313" key="21">
    <source>
        <dbReference type="Proteomes" id="UP001345219"/>
    </source>
</evidence>
<dbReference type="InterPro" id="IPR012340">
    <property type="entry name" value="NA-bd_OB-fold"/>
</dbReference>
<dbReference type="EMBL" id="JAXIOK010000006">
    <property type="protein sequence ID" value="KAK4767932.1"/>
    <property type="molecule type" value="Genomic_DNA"/>
</dbReference>
<keyword evidence="8 14" id="KW-0238">DNA-binding</keyword>
<evidence type="ECO:0000313" key="20">
    <source>
        <dbReference type="EMBL" id="KAK4767932.1"/>
    </source>
</evidence>
<comment type="subunit">
    <text evidence="13 14">Heterotrimer of RPA1, RPA2 and RPA3 (canonical replication protein A complex).</text>
</comment>
<evidence type="ECO:0000256" key="15">
    <source>
        <dbReference type="SAM" id="MobiDB-lite"/>
    </source>
</evidence>
<dbReference type="InterPro" id="IPR031657">
    <property type="entry name" value="REPA_OB_2"/>
</dbReference>
<dbReference type="GO" id="GO:0006260">
    <property type="term" value="P:DNA replication"/>
    <property type="evidence" value="ECO:0007669"/>
    <property type="project" value="UniProtKB-KW"/>
</dbReference>
<name>A0AAN7KRW8_9MYRT</name>
<dbReference type="GO" id="GO:0006281">
    <property type="term" value="P:DNA repair"/>
    <property type="evidence" value="ECO:0007669"/>
    <property type="project" value="UniProtKB-KW"/>
</dbReference>
<dbReference type="FunFam" id="2.40.50.140:FF:000064">
    <property type="entry name" value="Replication protein A subunit"/>
    <property type="match status" value="1"/>
</dbReference>
<evidence type="ECO:0000256" key="7">
    <source>
        <dbReference type="ARBA" id="ARBA00022833"/>
    </source>
</evidence>
<comment type="subcellular location">
    <subcellularLocation>
        <location evidence="1 14">Nucleus</location>
    </subcellularLocation>
</comment>
<evidence type="ECO:0000259" key="17">
    <source>
        <dbReference type="Pfam" id="PF04057"/>
    </source>
</evidence>
<keyword evidence="9" id="KW-0233">DNA recombination</keyword>
<dbReference type="PANTHER" id="PTHR47165:SF4">
    <property type="entry name" value="OS03G0429900 PROTEIN"/>
    <property type="match status" value="1"/>
</dbReference>
<dbReference type="GO" id="GO:0005634">
    <property type="term" value="C:nucleus"/>
    <property type="evidence" value="ECO:0007669"/>
    <property type="project" value="UniProtKB-SubCell"/>
</dbReference>
<keyword evidence="11 14" id="KW-0539">Nucleus</keyword>
<dbReference type="InterPro" id="IPR013955">
    <property type="entry name" value="Rep_factor-A_C"/>
</dbReference>
<comment type="caution">
    <text evidence="20">The sequence shown here is derived from an EMBL/GenBank/DDBJ whole genome shotgun (WGS) entry which is preliminary data.</text>
</comment>
<dbReference type="Pfam" id="PF04057">
    <property type="entry name" value="Rep-A_N"/>
    <property type="match status" value="1"/>
</dbReference>
<feature type="domain" description="Replication protein A OB" evidence="19">
    <location>
        <begin position="325"/>
        <end position="421"/>
    </location>
</feature>
<dbReference type="FunFam" id="2.40.50.140:FF:000257">
    <property type="entry name" value="Replication protein A subunit"/>
    <property type="match status" value="1"/>
</dbReference>
<comment type="similarity">
    <text evidence="2 14">Belongs to the replication factor A protein 1 family.</text>
</comment>
<dbReference type="PANTHER" id="PTHR47165">
    <property type="entry name" value="OS03G0429900 PROTEIN"/>
    <property type="match status" value="1"/>
</dbReference>
<gene>
    <name evidence="20" type="ORF">SAY87_003073</name>
</gene>
<keyword evidence="4 14" id="KW-0479">Metal-binding</keyword>
<evidence type="ECO:0000256" key="9">
    <source>
        <dbReference type="ARBA" id="ARBA00023172"/>
    </source>
</evidence>
<reference evidence="20 21" key="1">
    <citation type="journal article" date="2023" name="Hortic Res">
        <title>Pangenome of water caltrop reveals structural variations and asymmetric subgenome divergence after allopolyploidization.</title>
        <authorList>
            <person name="Zhang X."/>
            <person name="Chen Y."/>
            <person name="Wang L."/>
            <person name="Yuan Y."/>
            <person name="Fang M."/>
            <person name="Shi L."/>
            <person name="Lu R."/>
            <person name="Comes H.P."/>
            <person name="Ma Y."/>
            <person name="Chen Y."/>
            <person name="Huang G."/>
            <person name="Zhou Y."/>
            <person name="Zheng Z."/>
            <person name="Qiu Y."/>
        </authorList>
    </citation>
    <scope>NUCLEOTIDE SEQUENCE [LARGE SCALE GENOMIC DNA]</scope>
    <source>
        <tissue evidence="20">Roots</tissue>
    </source>
</reference>
<evidence type="ECO:0000256" key="1">
    <source>
        <dbReference type="ARBA" id="ARBA00004123"/>
    </source>
</evidence>
<evidence type="ECO:0000256" key="10">
    <source>
        <dbReference type="ARBA" id="ARBA00023204"/>
    </source>
</evidence>
<evidence type="ECO:0000256" key="11">
    <source>
        <dbReference type="ARBA" id="ARBA00023242"/>
    </source>
</evidence>
<evidence type="ECO:0000256" key="6">
    <source>
        <dbReference type="ARBA" id="ARBA00022771"/>
    </source>
</evidence>
<accession>A0AAN7KRW8</accession>
<feature type="region of interest" description="Disordered" evidence="15">
    <location>
        <begin position="1"/>
        <end position="23"/>
    </location>
</feature>
<dbReference type="Gene3D" id="2.40.50.140">
    <property type="entry name" value="Nucleic acid-binding proteins"/>
    <property type="match status" value="4"/>
</dbReference>
<sequence length="817" mass="91352">MANTVTTDAISIMRSNPTPDSSGDIPELVVQVLDLKSTGNRNRFMFTANDGKAKLKGILPANIESEVISGNIQNMGLIRIVDYTLNDIPNKPEKYLVVLKCEAVFPSLEMEIKNEIYADADETHMKKKQKIEAGVIVKTEKDEENETKIPLKSEDVGILLKPKQEVLAKSAAQIMHEHHKNTAPAARMAMTRRVHPLVSLNPYQGNWTIKVRVTNKGGMRTYKNARGEGCVFNVELTDEEGTQIQATMFNEAAKKFYDKFEMGKVYYISKGTLKVANKQFKTVQNDYEMTLNEYSEVEEVKSEETFIPETKFNFVPIDMLGSYVNGKDLVDIVGVVQSVSPTMSIRRKSNNETLPKRDITVVDATKKSVVVSLWNDLATGIGQELLDIAEKSPTVAIKSLKVGDFQGVSLSALSRSVVLVNPDIVEAKNLRSWFDSEGKGTSMESVGSGVVSSARGGARSMYSDRVSISHITSNPSMGEDKPAYFNIRAYVSFIKPDQPMWYRACKTCNKKVTEAIGSGFWCEACQKNEESCSLRYIMALKATDASGDAWLSTFNEEAANIIGCSADELDELRSQDSEDNGYQLKLKQATWVPHLFRVSVALQEFNNDRRQRITVRAVTPVDYAAESRFLLEEISKIKICLSTSKSENAIAVKDQKSQRLSKNYSTIITTGQMENLTTMMGYQKAIMNSEEEELYILVRFSLYFPDGVLLAVIFQATVADAGCAKPQDITFSFNFPTQNEHKGNREDQLTCSQQMKVQHWPFHNRKVQSRRTIKPRYLSTMVLSLDQLPSSSNTNSLTSELTQVASAKNQFPWTTGD</sequence>
<keyword evidence="10" id="KW-0234">DNA repair</keyword>
<evidence type="ECO:0000256" key="5">
    <source>
        <dbReference type="ARBA" id="ARBA00022763"/>
    </source>
</evidence>
<evidence type="ECO:0000256" key="4">
    <source>
        <dbReference type="ARBA" id="ARBA00022723"/>
    </source>
</evidence>
<dbReference type="CDD" id="cd04474">
    <property type="entry name" value="RPA1_DBD_A"/>
    <property type="match status" value="1"/>
</dbReference>
<evidence type="ECO:0000256" key="12">
    <source>
        <dbReference type="ARBA" id="ARBA00058063"/>
    </source>
</evidence>
<dbReference type="SUPFAM" id="SSF50249">
    <property type="entry name" value="Nucleic acid-binding proteins"/>
    <property type="match status" value="4"/>
</dbReference>
<keyword evidence="7 14" id="KW-0862">Zinc</keyword>
<evidence type="ECO:0000259" key="16">
    <source>
        <dbReference type="Pfam" id="PF01336"/>
    </source>
</evidence>
<evidence type="ECO:0000259" key="18">
    <source>
        <dbReference type="Pfam" id="PF08646"/>
    </source>
</evidence>
<evidence type="ECO:0000256" key="3">
    <source>
        <dbReference type="ARBA" id="ARBA00022705"/>
    </source>
</evidence>
<dbReference type="GO" id="GO:0008270">
    <property type="term" value="F:zinc ion binding"/>
    <property type="evidence" value="ECO:0007669"/>
    <property type="project" value="UniProtKB-KW"/>
</dbReference>
<dbReference type="CDD" id="cd04475">
    <property type="entry name" value="RPA1_DBD_B"/>
    <property type="match status" value="1"/>
</dbReference>
<proteinExistence type="inferred from homology"/>
<dbReference type="Pfam" id="PF08646">
    <property type="entry name" value="Rep_fac-A_C"/>
    <property type="match status" value="1"/>
</dbReference>
<dbReference type="InterPro" id="IPR004365">
    <property type="entry name" value="NA-bd_OB_tRNA"/>
</dbReference>
<protein>
    <recommendedName>
        <fullName evidence="14">Replication protein A subunit</fullName>
    </recommendedName>
</protein>
<keyword evidence="5" id="KW-0227">DNA damage</keyword>
<dbReference type="InterPro" id="IPR004591">
    <property type="entry name" value="Rfa1"/>
</dbReference>